<dbReference type="GO" id="GO:0005886">
    <property type="term" value="C:plasma membrane"/>
    <property type="evidence" value="ECO:0007669"/>
    <property type="project" value="UniProtKB-SubCell"/>
</dbReference>
<proteinExistence type="inferred from homology"/>
<dbReference type="GO" id="GO:0009061">
    <property type="term" value="P:anaerobic respiration"/>
    <property type="evidence" value="ECO:0007669"/>
    <property type="project" value="TreeGrafter"/>
</dbReference>
<evidence type="ECO:0000313" key="14">
    <source>
        <dbReference type="EMBL" id="KGN72354.1"/>
    </source>
</evidence>
<dbReference type="AlphaFoldDB" id="A0A0A2E7F3"/>
<evidence type="ECO:0000256" key="3">
    <source>
        <dbReference type="ARBA" id="ARBA00022448"/>
    </source>
</evidence>
<keyword evidence="3" id="KW-0813">Transport</keyword>
<keyword evidence="7" id="KW-0479">Metal-binding</keyword>
<keyword evidence="14" id="KW-0378">Hydrolase</keyword>
<accession>A0A0A2E7F3</accession>
<feature type="domain" description="NapC/NirT cytochrome c N-terminal" evidence="13">
    <location>
        <begin position="16"/>
        <end position="164"/>
    </location>
</feature>
<evidence type="ECO:0000256" key="5">
    <source>
        <dbReference type="ARBA" id="ARBA00022617"/>
    </source>
</evidence>
<feature type="transmembrane region" description="Helical" evidence="12">
    <location>
        <begin position="17"/>
        <end position="37"/>
    </location>
</feature>
<reference evidence="14 15" key="1">
    <citation type="submission" date="2014-09" db="EMBL/GenBank/DDBJ databases">
        <title>Draft Genome Sequence of Porphyromonas macacae COT-192_OH2859.</title>
        <authorList>
            <person name="Wallis C."/>
            <person name="Deusch O."/>
            <person name="O'Flynn C."/>
            <person name="Davis I."/>
            <person name="Horsfall A."/>
            <person name="Kirkwood N."/>
            <person name="Harris S."/>
            <person name="Eisen J.A."/>
            <person name="Coil D.A."/>
            <person name="Darling A.E."/>
            <person name="Jospin G."/>
            <person name="Alexiev A."/>
        </authorList>
    </citation>
    <scope>NUCLEOTIDE SEQUENCE [LARGE SCALE GENOMIC DNA]</scope>
    <source>
        <strain evidence="15">COT-192 OH2859</strain>
    </source>
</reference>
<evidence type="ECO:0000256" key="11">
    <source>
        <dbReference type="ARBA" id="ARBA00023136"/>
    </source>
</evidence>
<protein>
    <submittedName>
        <fullName evidence="14">Cysteine hydrolase</fullName>
    </submittedName>
</protein>
<name>A0A0A2E7F3_9PORP</name>
<dbReference type="PANTHER" id="PTHR30333:SF1">
    <property type="entry name" value="CYTOCHROME C-TYPE PROTEIN NAPC"/>
    <property type="match status" value="1"/>
</dbReference>
<evidence type="ECO:0000256" key="2">
    <source>
        <dbReference type="ARBA" id="ARBA00007395"/>
    </source>
</evidence>
<keyword evidence="9 12" id="KW-1133">Transmembrane helix</keyword>
<evidence type="ECO:0000256" key="12">
    <source>
        <dbReference type="SAM" id="Phobius"/>
    </source>
</evidence>
<dbReference type="Proteomes" id="UP000030103">
    <property type="component" value="Unassembled WGS sequence"/>
</dbReference>
<gene>
    <name evidence="14" type="ORF">HQ47_10485</name>
</gene>
<dbReference type="PANTHER" id="PTHR30333">
    <property type="entry name" value="CYTOCHROME C-TYPE PROTEIN"/>
    <property type="match status" value="1"/>
</dbReference>
<organism evidence="14 15">
    <name type="scientific">Porphyromonas macacae</name>
    <dbReference type="NCBI Taxonomy" id="28115"/>
    <lineage>
        <taxon>Bacteria</taxon>
        <taxon>Pseudomonadati</taxon>
        <taxon>Bacteroidota</taxon>
        <taxon>Bacteroidia</taxon>
        <taxon>Bacteroidales</taxon>
        <taxon>Porphyromonadaceae</taxon>
        <taxon>Porphyromonas</taxon>
    </lineage>
</organism>
<keyword evidence="4" id="KW-1003">Cell membrane</keyword>
<evidence type="ECO:0000256" key="10">
    <source>
        <dbReference type="ARBA" id="ARBA00023004"/>
    </source>
</evidence>
<dbReference type="InterPro" id="IPR017571">
    <property type="entry name" value="NrfH"/>
</dbReference>
<keyword evidence="11 12" id="KW-0472">Membrane</keyword>
<dbReference type="GO" id="GO:0046872">
    <property type="term" value="F:metal ion binding"/>
    <property type="evidence" value="ECO:0007669"/>
    <property type="project" value="UniProtKB-KW"/>
</dbReference>
<dbReference type="Gene3D" id="1.10.3820.10">
    <property type="entry name" value="Di-heme elbow motif domain"/>
    <property type="match status" value="1"/>
</dbReference>
<evidence type="ECO:0000313" key="15">
    <source>
        <dbReference type="Proteomes" id="UP000030103"/>
    </source>
</evidence>
<evidence type="ECO:0000256" key="4">
    <source>
        <dbReference type="ARBA" id="ARBA00022475"/>
    </source>
</evidence>
<dbReference type="InterPro" id="IPR005126">
    <property type="entry name" value="NapC/NirT_cyt_c_N"/>
</dbReference>
<keyword evidence="10" id="KW-0408">Iron</keyword>
<sequence>MRQSLISRLFSSRGCKIFALVLAGAIIAGVALFLYHLRAHTLVADDPAACMNCHVMTSYYATWFHSSHSRNATCNDCHIPHENPVRKWAFKAKDGTRHVYVFLTNTQPEVIQAHPAGSQVIMNNCIRCHTQLNTEFVKTGKISYMMAQAGAGRACWDCHRSVPHGGQNALASTPSAIVPHPPSPVPAWLKKMKR</sequence>
<evidence type="ECO:0000256" key="8">
    <source>
        <dbReference type="ARBA" id="ARBA00022982"/>
    </source>
</evidence>
<evidence type="ECO:0000256" key="1">
    <source>
        <dbReference type="ARBA" id="ARBA00004236"/>
    </source>
</evidence>
<dbReference type="GO" id="GO:0009055">
    <property type="term" value="F:electron transfer activity"/>
    <property type="evidence" value="ECO:0007669"/>
    <property type="project" value="TreeGrafter"/>
</dbReference>
<keyword evidence="6 12" id="KW-0812">Transmembrane</keyword>
<dbReference type="GO" id="GO:0016787">
    <property type="term" value="F:hydrolase activity"/>
    <property type="evidence" value="ECO:0007669"/>
    <property type="project" value="UniProtKB-KW"/>
</dbReference>
<dbReference type="STRING" id="28115.HQ47_10485"/>
<dbReference type="InterPro" id="IPR051174">
    <property type="entry name" value="Cytochrome_c-type_ET"/>
</dbReference>
<keyword evidence="5" id="KW-0349">Heme</keyword>
<dbReference type="GO" id="GO:0022900">
    <property type="term" value="P:electron transport chain"/>
    <property type="evidence" value="ECO:0007669"/>
    <property type="project" value="InterPro"/>
</dbReference>
<dbReference type="InterPro" id="IPR038266">
    <property type="entry name" value="NapC/NirT_cytc_sf"/>
</dbReference>
<evidence type="ECO:0000256" key="6">
    <source>
        <dbReference type="ARBA" id="ARBA00022692"/>
    </source>
</evidence>
<evidence type="ECO:0000259" key="13">
    <source>
        <dbReference type="Pfam" id="PF03264"/>
    </source>
</evidence>
<dbReference type="RefSeq" id="WP_036875363.1">
    <property type="nucleotide sequence ID" value="NZ_JBGYTE010000015.1"/>
</dbReference>
<comment type="subcellular location">
    <subcellularLocation>
        <location evidence="1">Cell membrane</location>
    </subcellularLocation>
</comment>
<dbReference type="NCBIfam" id="TIGR03153">
    <property type="entry name" value="cytochr_NrfH"/>
    <property type="match status" value="1"/>
</dbReference>
<keyword evidence="8" id="KW-0249">Electron transport</keyword>
<dbReference type="SUPFAM" id="SSF48695">
    <property type="entry name" value="Multiheme cytochromes"/>
    <property type="match status" value="1"/>
</dbReference>
<dbReference type="Pfam" id="PF03264">
    <property type="entry name" value="Cytochrom_NNT"/>
    <property type="match status" value="1"/>
</dbReference>
<comment type="caution">
    <text evidence="14">The sequence shown here is derived from an EMBL/GenBank/DDBJ whole genome shotgun (WGS) entry which is preliminary data.</text>
</comment>
<keyword evidence="15" id="KW-1185">Reference proteome</keyword>
<evidence type="ECO:0000256" key="7">
    <source>
        <dbReference type="ARBA" id="ARBA00022723"/>
    </source>
</evidence>
<dbReference type="EMBL" id="JRFA01000031">
    <property type="protein sequence ID" value="KGN72354.1"/>
    <property type="molecule type" value="Genomic_DNA"/>
</dbReference>
<comment type="similarity">
    <text evidence="2">Belongs to the NapC/NirT/NrfH family.</text>
</comment>
<dbReference type="InterPro" id="IPR036280">
    <property type="entry name" value="Multihaem_cyt_sf"/>
</dbReference>
<evidence type="ECO:0000256" key="9">
    <source>
        <dbReference type="ARBA" id="ARBA00022989"/>
    </source>
</evidence>